<evidence type="ECO:0000313" key="7">
    <source>
        <dbReference type="EMBL" id="ABK75816.1"/>
    </source>
</evidence>
<dbReference type="KEGG" id="msm:MSMEG_2532"/>
<dbReference type="GO" id="GO:0003855">
    <property type="term" value="F:3-dehydroquinate dehydratase activity"/>
    <property type="evidence" value="ECO:0007669"/>
    <property type="project" value="UniProtKB-EC"/>
</dbReference>
<dbReference type="EC" id="4.2.1.10" evidence="5"/>
<dbReference type="eggNOG" id="COG0757">
    <property type="taxonomic scope" value="Bacteria"/>
</dbReference>
<comment type="catalytic activity">
    <reaction evidence="1">
        <text>3-dehydroquinate = 3-dehydroshikimate + H2O</text>
        <dbReference type="Rhea" id="RHEA:21096"/>
        <dbReference type="ChEBI" id="CHEBI:15377"/>
        <dbReference type="ChEBI" id="CHEBI:16630"/>
        <dbReference type="ChEBI" id="CHEBI:32364"/>
        <dbReference type="EC" id="4.2.1.10"/>
    </reaction>
</comment>
<evidence type="ECO:0000256" key="1">
    <source>
        <dbReference type="ARBA" id="ARBA00001864"/>
    </source>
</evidence>
<dbReference type="AlphaFoldDB" id="A0QVD1"/>
<dbReference type="PANTHER" id="PTHR21272">
    <property type="entry name" value="CATABOLIC 3-DEHYDROQUINASE"/>
    <property type="match status" value="1"/>
</dbReference>
<comment type="subunit">
    <text evidence="4">Homododecamer.</text>
</comment>
<dbReference type="OrthoDB" id="9790793at2"/>
<proteinExistence type="inferred from homology"/>
<dbReference type="Pfam" id="PF01220">
    <property type="entry name" value="DHquinase_II"/>
    <property type="match status" value="1"/>
</dbReference>
<dbReference type="STRING" id="246196.MSMEG_2532"/>
<dbReference type="SUPFAM" id="SSF52304">
    <property type="entry name" value="Type II 3-dehydroquinate dehydratase"/>
    <property type="match status" value="1"/>
</dbReference>
<reference evidence="7 8" key="1">
    <citation type="submission" date="2006-10" db="EMBL/GenBank/DDBJ databases">
        <authorList>
            <person name="Fleischmann R.D."/>
            <person name="Dodson R.J."/>
            <person name="Haft D.H."/>
            <person name="Merkel J.S."/>
            <person name="Nelson W.C."/>
            <person name="Fraser C.M."/>
        </authorList>
    </citation>
    <scope>NUCLEOTIDE SEQUENCE [LARGE SCALE GENOMIC DNA]</scope>
    <source>
        <strain evidence="8">ATCC 700084 / mc(2)155</strain>
    </source>
</reference>
<dbReference type="EMBL" id="CP000480">
    <property type="protein sequence ID" value="ABK75816.1"/>
    <property type="molecule type" value="Genomic_DNA"/>
</dbReference>
<dbReference type="InterPro" id="IPR036441">
    <property type="entry name" value="DHquinase_II_sf"/>
</dbReference>
<name>A0QVD1_MYCS2</name>
<gene>
    <name evidence="7" type="primary">aroQ</name>
    <name evidence="7" type="ordered locus">MSMEG_2532</name>
</gene>
<evidence type="ECO:0000313" key="8">
    <source>
        <dbReference type="Proteomes" id="UP000000757"/>
    </source>
</evidence>
<evidence type="ECO:0000256" key="3">
    <source>
        <dbReference type="ARBA" id="ARBA00011037"/>
    </source>
</evidence>
<evidence type="ECO:0000256" key="4">
    <source>
        <dbReference type="ARBA" id="ARBA00011193"/>
    </source>
</evidence>
<dbReference type="PANTHER" id="PTHR21272:SF3">
    <property type="entry name" value="CATABOLIC 3-DEHYDROQUINASE"/>
    <property type="match status" value="1"/>
</dbReference>
<dbReference type="PATRIC" id="fig|246196.19.peg.2498"/>
<sequence length="191" mass="20672">MRRRTVSTYSGEKMTQSSTKVFGWQRTGTRPLLITLIDGPNMPNLGNRNKRVYGPISSITALQDHVRELGEGMGVTIEALASNHEGEILDAIHASAARSDAYILNPAGLTKTGEPTRHALEETGRPWVEVHFANISAPPWSERGLPGGPWESNFTRSATGMSMGLRHHSYLGALVALVAAIDDPQFLGAAE</sequence>
<comment type="similarity">
    <text evidence="3">Belongs to the type-II 3-dehydroquinase family.</text>
</comment>
<organism evidence="7 8">
    <name type="scientific">Mycolicibacterium smegmatis (strain ATCC 700084 / mc(2)155)</name>
    <name type="common">Mycobacterium smegmatis</name>
    <dbReference type="NCBI Taxonomy" id="246196"/>
    <lineage>
        <taxon>Bacteria</taxon>
        <taxon>Bacillati</taxon>
        <taxon>Actinomycetota</taxon>
        <taxon>Actinomycetes</taxon>
        <taxon>Mycobacteriales</taxon>
        <taxon>Mycobacteriaceae</taxon>
        <taxon>Mycolicibacterium</taxon>
    </lineage>
</organism>
<dbReference type="GO" id="GO:0019631">
    <property type="term" value="P:quinate catabolic process"/>
    <property type="evidence" value="ECO:0007669"/>
    <property type="project" value="TreeGrafter"/>
</dbReference>
<evidence type="ECO:0000256" key="2">
    <source>
        <dbReference type="ARBA" id="ARBA00004902"/>
    </source>
</evidence>
<dbReference type="GO" id="GO:0009423">
    <property type="term" value="P:chorismate biosynthetic process"/>
    <property type="evidence" value="ECO:0007669"/>
    <property type="project" value="UniProtKB-UniPathway"/>
</dbReference>
<keyword evidence="6 7" id="KW-0456">Lyase</keyword>
<dbReference type="InterPro" id="IPR001874">
    <property type="entry name" value="DHquinase_II"/>
</dbReference>
<comment type="pathway">
    <text evidence="2">Metabolic intermediate biosynthesis; chorismate biosynthesis; chorismate from D-erythrose 4-phosphate and phosphoenolpyruvate: step 3/7.</text>
</comment>
<accession>A0QVD1</accession>
<evidence type="ECO:0000256" key="5">
    <source>
        <dbReference type="ARBA" id="ARBA00012060"/>
    </source>
</evidence>
<dbReference type="Gene3D" id="3.40.50.9100">
    <property type="entry name" value="Dehydroquinase, class II"/>
    <property type="match status" value="1"/>
</dbReference>
<dbReference type="Proteomes" id="UP000000757">
    <property type="component" value="Chromosome"/>
</dbReference>
<protein>
    <recommendedName>
        <fullName evidence="5">3-dehydroquinate dehydratase</fullName>
        <ecNumber evidence="5">4.2.1.10</ecNumber>
    </recommendedName>
</protein>
<dbReference type="PaxDb" id="246196-MSMEI_2472"/>
<evidence type="ECO:0000256" key="6">
    <source>
        <dbReference type="ARBA" id="ARBA00023239"/>
    </source>
</evidence>
<keyword evidence="8" id="KW-1185">Reference proteome</keyword>
<dbReference type="UniPathway" id="UPA00053">
    <property type="reaction ID" value="UER00086"/>
</dbReference>